<feature type="transmembrane region" description="Helical" evidence="6">
    <location>
        <begin position="393"/>
        <end position="413"/>
    </location>
</feature>
<evidence type="ECO:0000256" key="4">
    <source>
        <dbReference type="ARBA" id="ARBA00022989"/>
    </source>
</evidence>
<dbReference type="AlphaFoldDB" id="A0A137P468"/>
<dbReference type="EMBL" id="KQ964525">
    <property type="protein sequence ID" value="KXN69739.1"/>
    <property type="molecule type" value="Genomic_DNA"/>
</dbReference>
<dbReference type="PANTHER" id="PTHR43243">
    <property type="entry name" value="INNER MEMBRANE TRANSPORTER YGJI-RELATED"/>
    <property type="match status" value="1"/>
</dbReference>
<accession>A0A137P468</accession>
<evidence type="ECO:0000256" key="1">
    <source>
        <dbReference type="ARBA" id="ARBA00004141"/>
    </source>
</evidence>
<keyword evidence="8" id="KW-1185">Reference proteome</keyword>
<feature type="transmembrane region" description="Helical" evidence="6">
    <location>
        <begin position="284"/>
        <end position="307"/>
    </location>
</feature>
<dbReference type="GO" id="GO:0015171">
    <property type="term" value="F:amino acid transmembrane transporter activity"/>
    <property type="evidence" value="ECO:0007669"/>
    <property type="project" value="TreeGrafter"/>
</dbReference>
<dbReference type="PIRSF" id="PIRSF006060">
    <property type="entry name" value="AA_transporter"/>
    <property type="match status" value="1"/>
</dbReference>
<feature type="transmembrane region" description="Helical" evidence="6">
    <location>
        <begin position="240"/>
        <end position="264"/>
    </location>
</feature>
<feature type="non-terminal residue" evidence="7">
    <location>
        <position position="444"/>
    </location>
</feature>
<dbReference type="PANTHER" id="PTHR43243:SF4">
    <property type="entry name" value="CATIONIC AMINO ACID TRANSPORTER 4"/>
    <property type="match status" value="1"/>
</dbReference>
<feature type="transmembrane region" description="Helical" evidence="6">
    <location>
        <begin position="336"/>
        <end position="355"/>
    </location>
</feature>
<feature type="transmembrane region" description="Helical" evidence="6">
    <location>
        <begin position="137"/>
        <end position="155"/>
    </location>
</feature>
<evidence type="ECO:0000256" key="6">
    <source>
        <dbReference type="SAM" id="Phobius"/>
    </source>
</evidence>
<dbReference type="GO" id="GO:0016020">
    <property type="term" value="C:membrane"/>
    <property type="evidence" value="ECO:0007669"/>
    <property type="project" value="UniProtKB-SubCell"/>
</dbReference>
<reference evidence="7 8" key="1">
    <citation type="journal article" date="2015" name="Genome Biol. Evol.">
        <title>Phylogenomic analyses indicate that early fungi evolved digesting cell walls of algal ancestors of land plants.</title>
        <authorList>
            <person name="Chang Y."/>
            <person name="Wang S."/>
            <person name="Sekimoto S."/>
            <person name="Aerts A.L."/>
            <person name="Choi C."/>
            <person name="Clum A."/>
            <person name="LaButti K.M."/>
            <person name="Lindquist E.A."/>
            <person name="Yee Ngan C."/>
            <person name="Ohm R.A."/>
            <person name="Salamov A.A."/>
            <person name="Grigoriev I.V."/>
            <person name="Spatafora J.W."/>
            <person name="Berbee M.L."/>
        </authorList>
    </citation>
    <scope>NUCLEOTIDE SEQUENCE [LARGE SCALE GENOMIC DNA]</scope>
    <source>
        <strain evidence="7 8">NRRL 28638</strain>
    </source>
</reference>
<dbReference type="InterPro" id="IPR002293">
    <property type="entry name" value="AA/rel_permease1"/>
</dbReference>
<keyword evidence="2" id="KW-0813">Transport</keyword>
<feature type="transmembrane region" description="Helical" evidence="6">
    <location>
        <begin position="162"/>
        <end position="181"/>
    </location>
</feature>
<organism evidence="7 8">
    <name type="scientific">Conidiobolus coronatus (strain ATCC 28846 / CBS 209.66 / NRRL 28638)</name>
    <name type="common">Delacroixia coronata</name>
    <dbReference type="NCBI Taxonomy" id="796925"/>
    <lineage>
        <taxon>Eukaryota</taxon>
        <taxon>Fungi</taxon>
        <taxon>Fungi incertae sedis</taxon>
        <taxon>Zoopagomycota</taxon>
        <taxon>Entomophthoromycotina</taxon>
        <taxon>Entomophthoromycetes</taxon>
        <taxon>Entomophthorales</taxon>
        <taxon>Ancylistaceae</taxon>
        <taxon>Conidiobolus</taxon>
    </lineage>
</organism>
<evidence type="ECO:0000256" key="5">
    <source>
        <dbReference type="ARBA" id="ARBA00023136"/>
    </source>
</evidence>
<evidence type="ECO:0000313" key="7">
    <source>
        <dbReference type="EMBL" id="KXN69739.1"/>
    </source>
</evidence>
<gene>
    <name evidence="7" type="ORF">CONCODRAFT_50398</name>
</gene>
<name>A0A137P468_CONC2</name>
<feature type="transmembrane region" description="Helical" evidence="6">
    <location>
        <begin position="201"/>
        <end position="219"/>
    </location>
</feature>
<sequence length="444" mass="47650">MLATIKNNKLKRSLNVWHLIGLGVGTTIGTGIYVLPGIIAAQKAGPGVILSFIFAAIAAFFSALSYAELSSMIPVAGSSYTYLYATMGEIVAWIVGWTLVLEFLIGAAAVSVGWSGYLMSLIKYSEAGGFAVTDGYFNFPAGFIAIFCTIFLMVGTKESSNFTAIMVAFKVAVILLFVFGACDHVDPANFVPFIPNEEGMGIGGVFKGASMAFFAYSGFEVIANASQECINPGRNLPLSLVASLGICTVLYVSVCLVMVGVVPYQKLDVSYPVSVAIKATGRTWLDVMIILGAVLGMTTAIIGCLLSQSRIFYSMSRDGLLPRIFSKVHPKRHTPYVNNIILGLITVVAAGLLPIDVLAELSGISTLVAFFFVNLVVPILRYKRPELERGFKVPLGGYFLPIIGAIVTAVLIGTANPQTILRVFIWILVGLVIYFCYGLHYSKL</sequence>
<dbReference type="OMA" id="WQLTMIS"/>
<dbReference type="STRING" id="796925.A0A137P468"/>
<evidence type="ECO:0000313" key="8">
    <source>
        <dbReference type="Proteomes" id="UP000070444"/>
    </source>
</evidence>
<evidence type="ECO:0000256" key="2">
    <source>
        <dbReference type="ARBA" id="ARBA00022448"/>
    </source>
</evidence>
<feature type="transmembrane region" description="Helical" evidence="6">
    <location>
        <begin position="419"/>
        <end position="439"/>
    </location>
</feature>
<evidence type="ECO:0000256" key="3">
    <source>
        <dbReference type="ARBA" id="ARBA00022692"/>
    </source>
</evidence>
<feature type="transmembrane region" description="Helical" evidence="6">
    <location>
        <begin position="361"/>
        <end position="381"/>
    </location>
</feature>
<feature type="transmembrane region" description="Helical" evidence="6">
    <location>
        <begin position="16"/>
        <end position="41"/>
    </location>
</feature>
<dbReference type="Gene3D" id="1.20.1740.10">
    <property type="entry name" value="Amino acid/polyamine transporter I"/>
    <property type="match status" value="1"/>
</dbReference>
<dbReference type="Proteomes" id="UP000070444">
    <property type="component" value="Unassembled WGS sequence"/>
</dbReference>
<feature type="transmembrane region" description="Helical" evidence="6">
    <location>
        <begin position="47"/>
        <end position="69"/>
    </location>
</feature>
<feature type="transmembrane region" description="Helical" evidence="6">
    <location>
        <begin position="90"/>
        <end position="117"/>
    </location>
</feature>
<keyword evidence="3 6" id="KW-0812">Transmembrane</keyword>
<proteinExistence type="predicted"/>
<protein>
    <submittedName>
        <fullName evidence="7">Amino acid permease</fullName>
    </submittedName>
</protein>
<keyword evidence="5 6" id="KW-0472">Membrane</keyword>
<dbReference type="OrthoDB" id="5982228at2759"/>
<comment type="subcellular location">
    <subcellularLocation>
        <location evidence="1">Membrane</location>
        <topology evidence="1">Multi-pass membrane protein</topology>
    </subcellularLocation>
</comment>
<keyword evidence="4 6" id="KW-1133">Transmembrane helix</keyword>
<dbReference type="Pfam" id="PF13520">
    <property type="entry name" value="AA_permease_2"/>
    <property type="match status" value="1"/>
</dbReference>